<evidence type="ECO:0000313" key="1">
    <source>
        <dbReference type="EMBL" id="KAF7505014.1"/>
    </source>
</evidence>
<organism evidence="1 2">
    <name type="scientific">Endocarpon pusillum</name>
    <dbReference type="NCBI Taxonomy" id="364733"/>
    <lineage>
        <taxon>Eukaryota</taxon>
        <taxon>Fungi</taxon>
        <taxon>Dikarya</taxon>
        <taxon>Ascomycota</taxon>
        <taxon>Pezizomycotina</taxon>
        <taxon>Eurotiomycetes</taxon>
        <taxon>Chaetothyriomycetidae</taxon>
        <taxon>Verrucariales</taxon>
        <taxon>Verrucariaceae</taxon>
        <taxon>Endocarpon</taxon>
    </lineage>
</organism>
<gene>
    <name evidence="1" type="ORF">GJ744_001468</name>
</gene>
<proteinExistence type="predicted"/>
<dbReference type="EMBL" id="JAACFV010000120">
    <property type="protein sequence ID" value="KAF7505014.1"/>
    <property type="molecule type" value="Genomic_DNA"/>
</dbReference>
<name>A0A8H7DZH5_9EURO</name>
<dbReference type="Proteomes" id="UP000606974">
    <property type="component" value="Unassembled WGS sequence"/>
</dbReference>
<protein>
    <submittedName>
        <fullName evidence="1">Uncharacterized protein</fullName>
    </submittedName>
</protein>
<reference evidence="1" key="1">
    <citation type="submission" date="2020-02" db="EMBL/GenBank/DDBJ databases">
        <authorList>
            <person name="Palmer J.M."/>
        </authorList>
    </citation>
    <scope>NUCLEOTIDE SEQUENCE</scope>
    <source>
        <strain evidence="1">EPUS1.4</strain>
        <tissue evidence="1">Thallus</tissue>
    </source>
</reference>
<dbReference type="OrthoDB" id="409543at2759"/>
<sequence length="148" mass="16497">MLEEAGDGFSCTNHWQNHVLCIDAFEEHWPAESIIGFNGMGQKLMDLLSCPLDVDPSSQRYEEASKIVWRILSRSSLQKVAHGKNLLAAPTMGTLWSLPENKGKDAAEGSFTELLRYGSVHLEQMREEVKCVVAPKPAKTMRKGVLEP</sequence>
<evidence type="ECO:0000313" key="2">
    <source>
        <dbReference type="Proteomes" id="UP000606974"/>
    </source>
</evidence>
<keyword evidence="2" id="KW-1185">Reference proteome</keyword>
<comment type="caution">
    <text evidence="1">The sequence shown here is derived from an EMBL/GenBank/DDBJ whole genome shotgun (WGS) entry which is preliminary data.</text>
</comment>
<dbReference type="AlphaFoldDB" id="A0A8H7DZH5"/>
<accession>A0A8H7DZH5</accession>